<keyword evidence="2" id="KW-1185">Reference proteome</keyword>
<comment type="caution">
    <text evidence="1">The sequence shown here is derived from an EMBL/GenBank/DDBJ whole genome shotgun (WGS) entry which is preliminary data.</text>
</comment>
<dbReference type="Proteomes" id="UP001642484">
    <property type="component" value="Unassembled WGS sequence"/>
</dbReference>
<name>A0ABP0QLP5_9DINO</name>
<dbReference type="EMBL" id="CAXAMN010024583">
    <property type="protein sequence ID" value="CAK9087862.1"/>
    <property type="molecule type" value="Genomic_DNA"/>
</dbReference>
<proteinExistence type="predicted"/>
<sequence length="289" mass="33411">MTWSTDSRRNRKTLRGGGDGRLLQKRLWALRHALEAADAEQRRQAIEKRLSPQLRQELLWLMEKVPSSREPRGVPKMRSQDPSRVRASLWTVRTSKGRYHAARLTFSGVVIATRATASKAEALRLRRRVEDLAQRAVRSGCPMDGPLEGFRTAVNCAADLDLGLNFRLVLDLRRYVGRKIQSPVLGSIEDVLRLRERLMEAQKGEKAWPALRREWVAWMTCPRRRRWKSCSRSHREAEELIEKAEAEWNVTKAKKLRDARQALRLARAARDAEDALLAEQRVKPLKRSR</sequence>
<accession>A0ABP0QLP5</accession>
<gene>
    <name evidence="1" type="ORF">CCMP2556_LOCUS42432</name>
</gene>
<evidence type="ECO:0008006" key="3">
    <source>
        <dbReference type="Google" id="ProtNLM"/>
    </source>
</evidence>
<reference evidence="1 2" key="1">
    <citation type="submission" date="2024-02" db="EMBL/GenBank/DDBJ databases">
        <authorList>
            <person name="Chen Y."/>
            <person name="Shah S."/>
            <person name="Dougan E. K."/>
            <person name="Thang M."/>
            <person name="Chan C."/>
        </authorList>
    </citation>
    <scope>NUCLEOTIDE SEQUENCE [LARGE SCALE GENOMIC DNA]</scope>
</reference>
<evidence type="ECO:0000313" key="1">
    <source>
        <dbReference type="EMBL" id="CAK9087862.1"/>
    </source>
</evidence>
<organism evidence="1 2">
    <name type="scientific">Durusdinium trenchii</name>
    <dbReference type="NCBI Taxonomy" id="1381693"/>
    <lineage>
        <taxon>Eukaryota</taxon>
        <taxon>Sar</taxon>
        <taxon>Alveolata</taxon>
        <taxon>Dinophyceae</taxon>
        <taxon>Suessiales</taxon>
        <taxon>Symbiodiniaceae</taxon>
        <taxon>Durusdinium</taxon>
    </lineage>
</organism>
<evidence type="ECO:0000313" key="2">
    <source>
        <dbReference type="Proteomes" id="UP001642484"/>
    </source>
</evidence>
<protein>
    <recommendedName>
        <fullName evidence="3">CHAD domain-containing protein</fullName>
    </recommendedName>
</protein>